<organism evidence="1 2">
    <name type="scientific">Fusarium keratoplasticum</name>
    <dbReference type="NCBI Taxonomy" id="1328300"/>
    <lineage>
        <taxon>Eukaryota</taxon>
        <taxon>Fungi</taxon>
        <taxon>Dikarya</taxon>
        <taxon>Ascomycota</taxon>
        <taxon>Pezizomycotina</taxon>
        <taxon>Sordariomycetes</taxon>
        <taxon>Hypocreomycetidae</taxon>
        <taxon>Hypocreales</taxon>
        <taxon>Nectriaceae</taxon>
        <taxon>Fusarium</taxon>
        <taxon>Fusarium solani species complex</taxon>
    </lineage>
</organism>
<keyword evidence="2" id="KW-1185">Reference proteome</keyword>
<dbReference type="EMBL" id="CM046517">
    <property type="protein sequence ID" value="KAI8648212.1"/>
    <property type="molecule type" value="Genomic_DNA"/>
</dbReference>
<comment type="caution">
    <text evidence="1">The sequence shown here is derived from an EMBL/GenBank/DDBJ whole genome shotgun (WGS) entry which is preliminary data.</text>
</comment>
<sequence>MRLLATDTNSSLLSHTHYKHCRPMWYLDGDSLPDPASTFIEAWIGQTEDSRHLYDQETESMASPRTPSPSKKVKIVPIDVDATPTQNAPAFSELSNASLGYVPSESGSSMSMSSVASGSSSPRKRELVLRSAKEYPLERRAIKDIDKITALMRDLASLKNGQVIPHAMKARITEQEGFPDPPLDIWFLPVTSDETVMANDEYIYRRICSILRRTVRCKTRMSHESTWNDSVHSPLLEIALDEGDEDVTYENITQCRIYPELRDPDPFLKDAKVDYGMFIEPLEGSRLYSSIKRFKSLNQNNRIAHVKLSDEGNTPIAISIETKNPKSNGELTGPAQLGTWVRAHFRHLESLPHVSREGLPILPIVFVNGADWRVDFAERRRDRMIIWESIKIGSSDSSHGCYVITAALRRLAKWCRDEYMPWWERALAGL</sequence>
<reference evidence="1" key="1">
    <citation type="submission" date="2022-06" db="EMBL/GenBank/DDBJ databases">
        <title>Fusarium solani species complex genomes reveal bases of compartmentalisation and animal pathogenesis.</title>
        <authorList>
            <person name="Tsai I.J."/>
        </authorList>
    </citation>
    <scope>NUCLEOTIDE SEQUENCE</scope>
    <source>
        <strain evidence="1">Fu6.1</strain>
    </source>
</reference>
<name>A0ACC0QBS9_9HYPO</name>
<gene>
    <name evidence="1" type="ORF">NCS57_01489100</name>
</gene>
<evidence type="ECO:0000313" key="2">
    <source>
        <dbReference type="Proteomes" id="UP001065298"/>
    </source>
</evidence>
<proteinExistence type="predicted"/>
<dbReference type="Proteomes" id="UP001065298">
    <property type="component" value="Chromosome 15"/>
</dbReference>
<evidence type="ECO:0000313" key="1">
    <source>
        <dbReference type="EMBL" id="KAI8648212.1"/>
    </source>
</evidence>
<accession>A0ACC0QBS9</accession>
<protein>
    <submittedName>
        <fullName evidence="1">Uncharacterized protein</fullName>
    </submittedName>
</protein>